<evidence type="ECO:0000313" key="4">
    <source>
        <dbReference type="EMBL" id="EOY25118.1"/>
    </source>
</evidence>
<evidence type="ECO:0000259" key="3">
    <source>
        <dbReference type="Pfam" id="PF07727"/>
    </source>
</evidence>
<dbReference type="InParanoid" id="A0A061G6T8"/>
<proteinExistence type="predicted"/>
<name>A0A061G6T8_THECC</name>
<keyword evidence="5" id="KW-1185">Reference proteome</keyword>
<dbReference type="AlphaFoldDB" id="A0A061G6T8"/>
<dbReference type="HOGENOM" id="CLU_401943_0_0_1"/>
<evidence type="ECO:0000256" key="1">
    <source>
        <dbReference type="SAM" id="Coils"/>
    </source>
</evidence>
<accession>A0A061G6T8</accession>
<dbReference type="PANTHER" id="PTHR35021">
    <property type="match status" value="1"/>
</dbReference>
<protein>
    <submittedName>
        <fullName evidence="4">Fiber protein Fb17</fullName>
    </submittedName>
</protein>
<sequence>MEDSSAFAAFPADDSERTPDHRGCKRPLTEAQRKARNERDRKRQQEHRDLLLQGNQLRPMVLIGGEINQMVWTRAHLPLMPDLCISAAVQTQVIAARPAEGVIDKKTITNQFTMNVPFLSVASKTEEVTCIGRGAIAQRVPRGVWSSTFSSGSLTRPTRNLRRIWDGLQDSGYLWSEDCDDLINRFRPAVLVIAETKDVSMWLLWRSDVVEVEVLFFTEQEIHARINGSHFKSIEEAQSWLLASPTHSEDAANNAHITQDKSQDDFSDFRGLMEEVVKSGTVTLPPSLALIDKKIEKKYGEIAAESKQSSFTAMPSRVLLCAEIKEKDELQLENESTSMNCKEKLKKEFEMSDLGEMHYFLGLQFIQCPDYIYMHQGKYASELLKKFHMENCKVVETSLATNYKLSKDDEAPDATGNAFHHIVSSCLHLILPSNLPFVLVNLTLNCNVFLCHDLPVMFDALNKHDTMQAMVLSTFGKEANNELMDLGIQSSRSDIQYADEFRQDFIAKLDDKEKSRVDFLDFKGLPEELEKCGRFRLPPSLVPIDESLNKAYGDITAESNQSKPVIRESYILFCFVIKEMNELQLEQVNLDKIILWRNAINSGLSIGFKGNFAIEHLKKIARAYFGYRELKSLEERISELKAKLYDLEKKRNSIIERQSSEMHQECLRDQEYFQGKPLSTGLFLS</sequence>
<dbReference type="Gramene" id="EOY25118">
    <property type="protein sequence ID" value="EOY25118"/>
    <property type="gene ID" value="TCM_016530"/>
</dbReference>
<dbReference type="PANTHER" id="PTHR35021:SF8">
    <property type="entry name" value="FIBER PROTEIN FB17"/>
    <property type="match status" value="1"/>
</dbReference>
<feature type="domain" description="Reverse transcriptase Ty1/copia-type" evidence="3">
    <location>
        <begin position="340"/>
        <end position="398"/>
    </location>
</feature>
<reference evidence="4 5" key="1">
    <citation type="journal article" date="2013" name="Genome Biol.">
        <title>The genome sequence of the most widely cultivated cacao type and its use to identify candidate genes regulating pod color.</title>
        <authorList>
            <person name="Motamayor J.C."/>
            <person name="Mockaitis K."/>
            <person name="Schmutz J."/>
            <person name="Haiminen N."/>
            <person name="Iii D.L."/>
            <person name="Cornejo O."/>
            <person name="Findley S.D."/>
            <person name="Zheng P."/>
            <person name="Utro F."/>
            <person name="Royaert S."/>
            <person name="Saski C."/>
            <person name="Jenkins J."/>
            <person name="Podicheti R."/>
            <person name="Zhao M."/>
            <person name="Scheffler B.E."/>
            <person name="Stack J.C."/>
            <person name="Feltus F.A."/>
            <person name="Mustiga G.M."/>
            <person name="Amores F."/>
            <person name="Phillips W."/>
            <person name="Marelli J.P."/>
            <person name="May G.D."/>
            <person name="Shapiro H."/>
            <person name="Ma J."/>
            <person name="Bustamante C.D."/>
            <person name="Schnell R.J."/>
            <person name="Main D."/>
            <person name="Gilbert D."/>
            <person name="Parida L."/>
            <person name="Kuhn D.N."/>
        </authorList>
    </citation>
    <scope>NUCLEOTIDE SEQUENCE [LARGE SCALE GENOMIC DNA]</scope>
    <source>
        <strain evidence="5">cv. Matina 1-6</strain>
    </source>
</reference>
<dbReference type="eggNOG" id="KOG0017">
    <property type="taxonomic scope" value="Eukaryota"/>
</dbReference>
<feature type="compositionally biased region" description="Low complexity" evidence="2">
    <location>
        <begin position="1"/>
        <end position="12"/>
    </location>
</feature>
<evidence type="ECO:0000313" key="5">
    <source>
        <dbReference type="Proteomes" id="UP000026915"/>
    </source>
</evidence>
<dbReference type="EMBL" id="CM001881">
    <property type="protein sequence ID" value="EOY25118.1"/>
    <property type="molecule type" value="Genomic_DNA"/>
</dbReference>
<gene>
    <name evidence="4" type="ORF">TCM_016530</name>
</gene>
<dbReference type="InterPro" id="IPR013103">
    <property type="entry name" value="RVT_2"/>
</dbReference>
<dbReference type="Proteomes" id="UP000026915">
    <property type="component" value="Chromosome 3"/>
</dbReference>
<feature type="region of interest" description="Disordered" evidence="2">
    <location>
        <begin position="1"/>
        <end position="50"/>
    </location>
</feature>
<keyword evidence="1" id="KW-0175">Coiled coil</keyword>
<dbReference type="Pfam" id="PF07727">
    <property type="entry name" value="RVT_2"/>
    <property type="match status" value="1"/>
</dbReference>
<feature type="compositionally biased region" description="Basic and acidic residues" evidence="2">
    <location>
        <begin position="14"/>
        <end position="50"/>
    </location>
</feature>
<evidence type="ECO:0000256" key="2">
    <source>
        <dbReference type="SAM" id="MobiDB-lite"/>
    </source>
</evidence>
<organism evidence="4 5">
    <name type="scientific">Theobroma cacao</name>
    <name type="common">Cacao</name>
    <name type="synonym">Cocoa</name>
    <dbReference type="NCBI Taxonomy" id="3641"/>
    <lineage>
        <taxon>Eukaryota</taxon>
        <taxon>Viridiplantae</taxon>
        <taxon>Streptophyta</taxon>
        <taxon>Embryophyta</taxon>
        <taxon>Tracheophyta</taxon>
        <taxon>Spermatophyta</taxon>
        <taxon>Magnoliopsida</taxon>
        <taxon>eudicotyledons</taxon>
        <taxon>Gunneridae</taxon>
        <taxon>Pentapetalae</taxon>
        <taxon>rosids</taxon>
        <taxon>malvids</taxon>
        <taxon>Malvales</taxon>
        <taxon>Malvaceae</taxon>
        <taxon>Byttnerioideae</taxon>
        <taxon>Theobroma</taxon>
    </lineage>
</organism>
<feature type="coiled-coil region" evidence="1">
    <location>
        <begin position="630"/>
        <end position="657"/>
    </location>
</feature>